<evidence type="ECO:0000313" key="2">
    <source>
        <dbReference type="Proteomes" id="UP000021053"/>
    </source>
</evidence>
<dbReference type="Pfam" id="PF00378">
    <property type="entry name" value="ECH_1"/>
    <property type="match status" value="1"/>
</dbReference>
<keyword evidence="2" id="KW-1185">Reference proteome</keyword>
<gene>
    <name evidence="1" type="ORF">CryarDRAFT_2621</name>
</gene>
<evidence type="ECO:0000313" key="1">
    <source>
        <dbReference type="EMBL" id="EXG81506.1"/>
    </source>
</evidence>
<dbReference type="InterPro" id="IPR001753">
    <property type="entry name" value="Enoyl-CoA_hydra/iso"/>
</dbReference>
<reference evidence="1 2" key="1">
    <citation type="submission" date="2013-07" db="EMBL/GenBank/DDBJ databases">
        <authorList>
            <consortium name="DOE Joint Genome Institute"/>
            <person name="Eisen J."/>
            <person name="Huntemann M."/>
            <person name="Han J."/>
            <person name="Chen A."/>
            <person name="Kyrpides N."/>
            <person name="Mavromatis K."/>
            <person name="Markowitz V."/>
            <person name="Palaniappan K."/>
            <person name="Ivanova N."/>
            <person name="Schaumberg A."/>
            <person name="Pati A."/>
            <person name="Liolios K."/>
            <person name="Nordberg H.P."/>
            <person name="Cantor M.N."/>
            <person name="Hua S.X."/>
            <person name="Woyke T."/>
        </authorList>
    </citation>
    <scope>NUCLEOTIDE SEQUENCE [LARGE SCALE GENOMIC DNA]</scope>
    <source>
        <strain evidence="1 2">DSM 44712</strain>
    </source>
</reference>
<dbReference type="OrthoDB" id="3207739at2"/>
<dbReference type="EMBL" id="JFBT01000001">
    <property type="protein sequence ID" value="EXG81506.1"/>
    <property type="molecule type" value="Genomic_DNA"/>
</dbReference>
<dbReference type="InterPro" id="IPR029045">
    <property type="entry name" value="ClpP/crotonase-like_dom_sf"/>
</dbReference>
<organism evidence="1 2">
    <name type="scientific">Cryptosporangium arvum DSM 44712</name>
    <dbReference type="NCBI Taxonomy" id="927661"/>
    <lineage>
        <taxon>Bacteria</taxon>
        <taxon>Bacillati</taxon>
        <taxon>Actinomycetota</taxon>
        <taxon>Actinomycetes</taxon>
        <taxon>Cryptosporangiales</taxon>
        <taxon>Cryptosporangiaceae</taxon>
        <taxon>Cryptosporangium</taxon>
    </lineage>
</organism>
<name>A0A011AHK8_9ACTN</name>
<dbReference type="AlphaFoldDB" id="A0A011AHK8"/>
<protein>
    <submittedName>
        <fullName evidence="1">Enoyl-CoA hydratase/carnithine racemase</fullName>
    </submittedName>
</protein>
<dbReference type="HOGENOM" id="CLU_046982_0_0_11"/>
<dbReference type="SUPFAM" id="SSF52096">
    <property type="entry name" value="ClpP/crotonase"/>
    <property type="match status" value="1"/>
</dbReference>
<accession>A0A011AHK8</accession>
<comment type="caution">
    <text evidence="1">The sequence shown here is derived from an EMBL/GenBank/DDBJ whole genome shotgun (WGS) entry which is preliminary data.</text>
</comment>
<dbReference type="PANTHER" id="PTHR11941">
    <property type="entry name" value="ENOYL-COA HYDRATASE-RELATED"/>
    <property type="match status" value="1"/>
</dbReference>
<proteinExistence type="predicted"/>
<dbReference type="Gene3D" id="3.90.226.10">
    <property type="entry name" value="2-enoyl-CoA Hydratase, Chain A, domain 1"/>
    <property type="match status" value="1"/>
</dbReference>
<dbReference type="Proteomes" id="UP000021053">
    <property type="component" value="Unassembled WGS sequence"/>
</dbReference>
<dbReference type="RefSeq" id="WP_051570096.1">
    <property type="nucleotide sequence ID" value="NZ_KK073874.1"/>
</dbReference>
<sequence length="356" mass="36204">MNVRDLLDALGDPGAPETFSAALGEPVLAIDVPDAASAAGLAMIVDPSRSVTDLRALPCVTVLVVPDPAVFAGAGHVPLILGDVLLTDDPDAPRPYVTPADGSAGGLAALRTTAAANPLAAAALALLLRSAEGLDVPAGLVSESATYSTLQAGAEFARWRAGRPPRPAGSDGDRVLVERAGDVLRVTMTRAARRNALDAAMRDALTEAFALAAADPAVTLELRGDGPDFCAGGDLDEFGTRPDPAVGHLTRLTRSPARLLHGVARRATAHLHGACLGAGIELPAFAGRVVAGPDTSIGLPEVSLGLVPGAGGTVSLPRRIGRQRTAWLGLSGRRLDATGALRWGLVDEVQGTIAST</sequence>
<dbReference type="PATRIC" id="fig|927661.3.peg.2584"/>
<dbReference type="PANTHER" id="PTHR11941:SF54">
    <property type="entry name" value="ENOYL-COA HYDRATASE, MITOCHONDRIAL"/>
    <property type="match status" value="1"/>
</dbReference>
<dbReference type="CDD" id="cd06558">
    <property type="entry name" value="crotonase-like"/>
    <property type="match status" value="1"/>
</dbReference>
<dbReference type="GO" id="GO:0006635">
    <property type="term" value="P:fatty acid beta-oxidation"/>
    <property type="evidence" value="ECO:0007669"/>
    <property type="project" value="TreeGrafter"/>
</dbReference>
<dbReference type="GO" id="GO:0003824">
    <property type="term" value="F:catalytic activity"/>
    <property type="evidence" value="ECO:0007669"/>
    <property type="project" value="UniProtKB-ARBA"/>
</dbReference>